<accession>A0A117UZ02</accession>
<dbReference type="AlphaFoldDB" id="A0A117UZ02"/>
<evidence type="ECO:0000313" key="2">
    <source>
        <dbReference type="Proteomes" id="UP000058012"/>
    </source>
</evidence>
<name>A0A117UZ02_9SPHN</name>
<comment type="caution">
    <text evidence="1">The sequence shown here is derived from an EMBL/GenBank/DDBJ whole genome shotgun (WGS) entry which is preliminary data.</text>
</comment>
<dbReference type="Proteomes" id="UP000058012">
    <property type="component" value="Unassembled WGS sequence"/>
</dbReference>
<evidence type="ECO:0000313" key="1">
    <source>
        <dbReference type="EMBL" id="KUR73420.1"/>
    </source>
</evidence>
<gene>
    <name evidence="1" type="ORF">AQZ52_00030</name>
</gene>
<reference evidence="1 2" key="1">
    <citation type="submission" date="2015-10" db="EMBL/GenBank/DDBJ databases">
        <title>Draft genome sequence of Novosphingobium fuchskuhlense DSM 25065 isolated from a surface water sample of the southwest basin of Lake Grosse Fuchskuhle.</title>
        <authorList>
            <person name="Ruckert C."/>
            <person name="Winkler A."/>
            <person name="Glaeser J."/>
            <person name="Grossart H.-P."/>
            <person name="Kalinowski J."/>
            <person name="Glaeser S."/>
        </authorList>
    </citation>
    <scope>NUCLEOTIDE SEQUENCE [LARGE SCALE GENOMIC DNA]</scope>
    <source>
        <strain evidence="1 2">FNE08-7</strain>
    </source>
</reference>
<sequence length="126" mass="13848">MSAVFCSPHRLENYQSKNAALDFGQRVLGKRSVQSCGCRNNRRPPSRANLLCLSHAAWKTALVWRSPRNRAGHAGVAQHAAIIAAEFGQNLLAARFPIRAQGAGLRAVEVVPQQIWLILAIEQPDK</sequence>
<proteinExistence type="predicted"/>
<keyword evidence="2" id="KW-1185">Reference proteome</keyword>
<dbReference type="EMBL" id="LLZS01000001">
    <property type="protein sequence ID" value="KUR73420.1"/>
    <property type="molecule type" value="Genomic_DNA"/>
</dbReference>
<protein>
    <submittedName>
        <fullName evidence="1">Uncharacterized protein</fullName>
    </submittedName>
</protein>
<organism evidence="1 2">
    <name type="scientific">Novosphingobium fuchskuhlense</name>
    <dbReference type="NCBI Taxonomy" id="1117702"/>
    <lineage>
        <taxon>Bacteria</taxon>
        <taxon>Pseudomonadati</taxon>
        <taxon>Pseudomonadota</taxon>
        <taxon>Alphaproteobacteria</taxon>
        <taxon>Sphingomonadales</taxon>
        <taxon>Sphingomonadaceae</taxon>
        <taxon>Novosphingobium</taxon>
    </lineage>
</organism>